<dbReference type="VEuPathDB" id="FungiDB:C8Q69DRAFT_384357"/>
<feature type="non-terminal residue" evidence="1">
    <location>
        <position position="1"/>
    </location>
</feature>
<name>A0A443HU42_BYSSP</name>
<feature type="non-terminal residue" evidence="1">
    <location>
        <position position="95"/>
    </location>
</feature>
<protein>
    <submittedName>
        <fullName evidence="1">Uncharacterized protein</fullName>
    </submittedName>
</protein>
<dbReference type="AlphaFoldDB" id="A0A443HU42"/>
<gene>
    <name evidence="1" type="ORF">C8Q69DRAFT_384357</name>
</gene>
<dbReference type="STRING" id="264951.A0A443HU42"/>
<keyword evidence="2" id="KW-1185">Reference proteome</keyword>
<evidence type="ECO:0000313" key="1">
    <source>
        <dbReference type="EMBL" id="RWQ95338.1"/>
    </source>
</evidence>
<dbReference type="EMBL" id="RCNU01000006">
    <property type="protein sequence ID" value="RWQ95338.1"/>
    <property type="molecule type" value="Genomic_DNA"/>
</dbReference>
<comment type="caution">
    <text evidence="1">The sequence shown here is derived from an EMBL/GenBank/DDBJ whole genome shotgun (WGS) entry which is preliminary data.</text>
</comment>
<dbReference type="GeneID" id="39596896"/>
<sequence>IGTQITDHFEVVEKTSEKIVVRCGDSPLKRDVRASDGLFEISAVVKPEEGVFEFGLKSVFYQGLGKTKGEPMPAHVFWLHQQYTKLLLETAVRNV</sequence>
<dbReference type="RefSeq" id="XP_028484983.1">
    <property type="nucleotide sequence ID" value="XM_028627619.1"/>
</dbReference>
<evidence type="ECO:0000313" key="2">
    <source>
        <dbReference type="Proteomes" id="UP000283841"/>
    </source>
</evidence>
<proteinExistence type="predicted"/>
<accession>A0A443HU42</accession>
<organism evidence="1 2">
    <name type="scientific">Byssochlamys spectabilis</name>
    <name type="common">Paecilomyces variotii</name>
    <dbReference type="NCBI Taxonomy" id="264951"/>
    <lineage>
        <taxon>Eukaryota</taxon>
        <taxon>Fungi</taxon>
        <taxon>Dikarya</taxon>
        <taxon>Ascomycota</taxon>
        <taxon>Pezizomycotina</taxon>
        <taxon>Eurotiomycetes</taxon>
        <taxon>Eurotiomycetidae</taxon>
        <taxon>Eurotiales</taxon>
        <taxon>Thermoascaceae</taxon>
        <taxon>Paecilomyces</taxon>
    </lineage>
</organism>
<reference evidence="1 2" key="1">
    <citation type="journal article" date="2018" name="Front. Microbiol.">
        <title>Genomic and genetic insights into a cosmopolitan fungus, Paecilomyces variotii (Eurotiales).</title>
        <authorList>
            <person name="Urquhart A.S."/>
            <person name="Mondo S.J."/>
            <person name="Makela M.R."/>
            <person name="Hane J.K."/>
            <person name="Wiebenga A."/>
            <person name="He G."/>
            <person name="Mihaltcheva S."/>
            <person name="Pangilinan J."/>
            <person name="Lipzen A."/>
            <person name="Barry K."/>
            <person name="de Vries R.P."/>
            <person name="Grigoriev I.V."/>
            <person name="Idnurm A."/>
        </authorList>
    </citation>
    <scope>NUCLEOTIDE SEQUENCE [LARGE SCALE GENOMIC DNA]</scope>
    <source>
        <strain evidence="1 2">CBS 101075</strain>
    </source>
</reference>
<dbReference type="Proteomes" id="UP000283841">
    <property type="component" value="Unassembled WGS sequence"/>
</dbReference>